<feature type="transmembrane region" description="Helical" evidence="5">
    <location>
        <begin position="150"/>
        <end position="173"/>
    </location>
</feature>
<evidence type="ECO:0000256" key="2">
    <source>
        <dbReference type="ARBA" id="ARBA00022692"/>
    </source>
</evidence>
<evidence type="ECO:0000256" key="1">
    <source>
        <dbReference type="ARBA" id="ARBA00004141"/>
    </source>
</evidence>
<feature type="transmembrane region" description="Helical" evidence="5">
    <location>
        <begin position="80"/>
        <end position="103"/>
    </location>
</feature>
<dbReference type="EMBL" id="CP000724">
    <property type="protein sequence ID" value="ABR50477.1"/>
    <property type="molecule type" value="Genomic_DNA"/>
</dbReference>
<feature type="domain" description="Cation/H+ exchanger transmembrane" evidence="6">
    <location>
        <begin position="11"/>
        <end position="383"/>
    </location>
</feature>
<keyword evidence="8" id="KW-1185">Reference proteome</keyword>
<evidence type="ECO:0000256" key="4">
    <source>
        <dbReference type="ARBA" id="ARBA00023136"/>
    </source>
</evidence>
<dbReference type="STRING" id="293826.Amet_4404"/>
<dbReference type="GO" id="GO:1902600">
    <property type="term" value="P:proton transmembrane transport"/>
    <property type="evidence" value="ECO:0007669"/>
    <property type="project" value="InterPro"/>
</dbReference>
<dbReference type="Pfam" id="PF00999">
    <property type="entry name" value="Na_H_Exchanger"/>
    <property type="match status" value="1"/>
</dbReference>
<dbReference type="InterPro" id="IPR006153">
    <property type="entry name" value="Cation/H_exchanger_TM"/>
</dbReference>
<dbReference type="GO" id="GO:0015297">
    <property type="term" value="F:antiporter activity"/>
    <property type="evidence" value="ECO:0007669"/>
    <property type="project" value="InterPro"/>
</dbReference>
<dbReference type="AlphaFoldDB" id="A6TWA9"/>
<dbReference type="OrthoDB" id="9790604at2"/>
<feature type="transmembrane region" description="Helical" evidence="5">
    <location>
        <begin position="300"/>
        <end position="321"/>
    </location>
</feature>
<accession>A6TWA9</accession>
<feature type="transmembrane region" description="Helical" evidence="5">
    <location>
        <begin position="109"/>
        <end position="130"/>
    </location>
</feature>
<dbReference type="PANTHER" id="PTHR31102">
    <property type="match status" value="1"/>
</dbReference>
<dbReference type="HOGENOM" id="CLU_018415_1_0_9"/>
<evidence type="ECO:0000256" key="5">
    <source>
        <dbReference type="SAM" id="Phobius"/>
    </source>
</evidence>
<evidence type="ECO:0000313" key="7">
    <source>
        <dbReference type="EMBL" id="ABR50477.1"/>
    </source>
</evidence>
<organism evidence="7 8">
    <name type="scientific">Alkaliphilus metalliredigens (strain QYMF)</name>
    <dbReference type="NCBI Taxonomy" id="293826"/>
    <lineage>
        <taxon>Bacteria</taxon>
        <taxon>Bacillati</taxon>
        <taxon>Bacillota</taxon>
        <taxon>Clostridia</taxon>
        <taxon>Peptostreptococcales</taxon>
        <taxon>Natronincolaceae</taxon>
        <taxon>Alkaliphilus</taxon>
    </lineage>
</organism>
<reference evidence="8" key="1">
    <citation type="journal article" date="2016" name="Genome Announc.">
        <title>Complete genome sequence of Alkaliphilus metalliredigens strain QYMF, an alkaliphilic and metal-reducing bacterium isolated from borax-contaminated leachate ponds.</title>
        <authorList>
            <person name="Hwang C."/>
            <person name="Copeland A."/>
            <person name="Lucas S."/>
            <person name="Lapidus A."/>
            <person name="Barry K."/>
            <person name="Detter J.C."/>
            <person name="Glavina Del Rio T."/>
            <person name="Hammon N."/>
            <person name="Israni S."/>
            <person name="Dalin E."/>
            <person name="Tice H."/>
            <person name="Pitluck S."/>
            <person name="Chertkov O."/>
            <person name="Brettin T."/>
            <person name="Bruce D."/>
            <person name="Han C."/>
            <person name="Schmutz J."/>
            <person name="Larimer F."/>
            <person name="Land M.L."/>
            <person name="Hauser L."/>
            <person name="Kyrpides N."/>
            <person name="Mikhailova N."/>
            <person name="Ye Q."/>
            <person name="Zhou J."/>
            <person name="Richardson P."/>
            <person name="Fields M.W."/>
        </authorList>
    </citation>
    <scope>NUCLEOTIDE SEQUENCE [LARGE SCALE GENOMIC DNA]</scope>
    <source>
        <strain evidence="8">QYMF</strain>
    </source>
</reference>
<keyword evidence="4 5" id="KW-0472">Membrane</keyword>
<keyword evidence="3 5" id="KW-1133">Transmembrane helix</keyword>
<sequence>MAFSLAMIMVLGLVFSKLFTKVKLPGLLGMLVLGILLGPYGMDWLHEDLLTISGDLRKIALIIILLRAGLGIKRKTITKIGITAIKFSFIPVLFEGFAIMFLGSYILNISLIEAGILGFIIAAVSPAVIVPQMLDFIDQGKGQEKGIPTLILAGASIDDVVAITIFSAFLGMYGGANINITTQILSIPISIILGILMGLVVALGLIYLFSHYHLRDTKKVLIMLGAAITLTTLENALEGVVPMAGLLGVMAIGFIILEKTPSVAQRLSSKLNKIWVLAELVLFVLVGAAVNIYVALDAGFVGVIIISVGLLARSLGVYASLIGTNFNLKEKLFCIIAYIPKATVQAAIGAVPLAAGVEHGELILALAVLSIILTAPLGAIGIKIAGERFLDEEGT</sequence>
<dbReference type="InterPro" id="IPR038770">
    <property type="entry name" value="Na+/solute_symporter_sf"/>
</dbReference>
<dbReference type="RefSeq" id="WP_012065369.1">
    <property type="nucleotide sequence ID" value="NC_009633.1"/>
</dbReference>
<dbReference type="Proteomes" id="UP000001572">
    <property type="component" value="Chromosome"/>
</dbReference>
<dbReference type="InterPro" id="IPR051843">
    <property type="entry name" value="CPA1_transporter"/>
</dbReference>
<feature type="transmembrane region" description="Helical" evidence="5">
    <location>
        <begin position="333"/>
        <end position="356"/>
    </location>
</feature>
<evidence type="ECO:0000256" key="3">
    <source>
        <dbReference type="ARBA" id="ARBA00022989"/>
    </source>
</evidence>
<protein>
    <submittedName>
        <fullName evidence="7">Sodium/hydrogen exchanger</fullName>
    </submittedName>
</protein>
<dbReference type="PANTHER" id="PTHR31102:SF1">
    <property type="entry name" value="CATION_H+ EXCHANGER DOMAIN-CONTAINING PROTEIN"/>
    <property type="match status" value="1"/>
</dbReference>
<evidence type="ECO:0000259" key="6">
    <source>
        <dbReference type="Pfam" id="PF00999"/>
    </source>
</evidence>
<evidence type="ECO:0000313" key="8">
    <source>
        <dbReference type="Proteomes" id="UP000001572"/>
    </source>
</evidence>
<proteinExistence type="predicted"/>
<feature type="transmembrane region" description="Helical" evidence="5">
    <location>
        <begin position="243"/>
        <end position="262"/>
    </location>
</feature>
<dbReference type="GO" id="GO:0016020">
    <property type="term" value="C:membrane"/>
    <property type="evidence" value="ECO:0007669"/>
    <property type="project" value="UniProtKB-SubCell"/>
</dbReference>
<dbReference type="eggNOG" id="COG0025">
    <property type="taxonomic scope" value="Bacteria"/>
</dbReference>
<dbReference type="KEGG" id="amt:Amet_4404"/>
<feature type="transmembrane region" description="Helical" evidence="5">
    <location>
        <begin position="362"/>
        <end position="382"/>
    </location>
</feature>
<comment type="subcellular location">
    <subcellularLocation>
        <location evidence="1">Membrane</location>
        <topology evidence="1">Multi-pass membrane protein</topology>
    </subcellularLocation>
</comment>
<name>A6TWA9_ALKMQ</name>
<gene>
    <name evidence="7" type="ordered locus">Amet_4404</name>
</gene>
<dbReference type="Gene3D" id="1.20.1530.20">
    <property type="match status" value="1"/>
</dbReference>
<feature type="transmembrane region" description="Helical" evidence="5">
    <location>
        <begin position="185"/>
        <end position="208"/>
    </location>
</feature>
<feature type="transmembrane region" description="Helical" evidence="5">
    <location>
        <begin position="26"/>
        <end position="45"/>
    </location>
</feature>
<feature type="transmembrane region" description="Helical" evidence="5">
    <location>
        <begin position="274"/>
        <end position="294"/>
    </location>
</feature>
<keyword evidence="2 5" id="KW-0812">Transmembrane</keyword>